<dbReference type="EMBL" id="JAAMOB010000018">
    <property type="protein sequence ID" value="KAF4101732.1"/>
    <property type="molecule type" value="Genomic_DNA"/>
</dbReference>
<accession>A0A7J6C7E0</accession>
<proteinExistence type="predicted"/>
<sequence length="208" mass="22738">MTSQTEQAGVFNIHASRAKVKCCQELPGSVYSINLQGLAETSRGDVTRKSDRDIGGRSPVGTGASNSLDGTGEEDKGLRVGTWVGTGSMDHRSIISGNIWLPVGVSGLLIVRERPPFWSIQPKYPNHLRLSGLRRRRNADADGCSQSPSLDCPDEQMAWQQWILRASLASSPLTQATADPQRERREPKSKRDKVTESIMAAIGIQQLK</sequence>
<name>A0A7J6C7E0_9TELE</name>
<protein>
    <submittedName>
        <fullName evidence="2">Uncharacterized protein</fullName>
    </submittedName>
</protein>
<gene>
    <name evidence="2" type="ORF">G5714_018164</name>
</gene>
<reference evidence="2 3" key="1">
    <citation type="submission" date="2020-04" db="EMBL/GenBank/DDBJ databases">
        <title>Chromosome-level genome assembly of a cyprinid fish Onychostoma macrolepis by integration of Nanopore Sequencing, Bionano and Hi-C technology.</title>
        <authorList>
            <person name="Wang D."/>
        </authorList>
    </citation>
    <scope>NUCLEOTIDE SEQUENCE [LARGE SCALE GENOMIC DNA]</scope>
    <source>
        <strain evidence="2">SWU-2019</strain>
        <tissue evidence="2">Muscle</tissue>
    </source>
</reference>
<organism evidence="2 3">
    <name type="scientific">Onychostoma macrolepis</name>
    <dbReference type="NCBI Taxonomy" id="369639"/>
    <lineage>
        <taxon>Eukaryota</taxon>
        <taxon>Metazoa</taxon>
        <taxon>Chordata</taxon>
        <taxon>Craniata</taxon>
        <taxon>Vertebrata</taxon>
        <taxon>Euteleostomi</taxon>
        <taxon>Actinopterygii</taxon>
        <taxon>Neopterygii</taxon>
        <taxon>Teleostei</taxon>
        <taxon>Ostariophysi</taxon>
        <taxon>Cypriniformes</taxon>
        <taxon>Cyprinidae</taxon>
        <taxon>Acrossocheilinae</taxon>
        <taxon>Onychostoma</taxon>
    </lineage>
</organism>
<keyword evidence="3" id="KW-1185">Reference proteome</keyword>
<evidence type="ECO:0000313" key="3">
    <source>
        <dbReference type="Proteomes" id="UP000579812"/>
    </source>
</evidence>
<dbReference type="AlphaFoldDB" id="A0A7J6C7E0"/>
<evidence type="ECO:0000313" key="2">
    <source>
        <dbReference type="EMBL" id="KAF4101732.1"/>
    </source>
</evidence>
<feature type="compositionally biased region" description="Basic and acidic residues" evidence="1">
    <location>
        <begin position="42"/>
        <end position="55"/>
    </location>
</feature>
<evidence type="ECO:0000256" key="1">
    <source>
        <dbReference type="SAM" id="MobiDB-lite"/>
    </source>
</evidence>
<comment type="caution">
    <text evidence="2">The sequence shown here is derived from an EMBL/GenBank/DDBJ whole genome shotgun (WGS) entry which is preliminary data.</text>
</comment>
<feature type="region of interest" description="Disordered" evidence="1">
    <location>
        <begin position="42"/>
        <end position="76"/>
    </location>
</feature>
<feature type="region of interest" description="Disordered" evidence="1">
    <location>
        <begin position="172"/>
        <end position="197"/>
    </location>
</feature>
<dbReference type="Proteomes" id="UP000579812">
    <property type="component" value="Unassembled WGS sequence"/>
</dbReference>